<evidence type="ECO:0000313" key="2">
    <source>
        <dbReference type="EMBL" id="CAD7406163.1"/>
    </source>
</evidence>
<dbReference type="AlphaFoldDB" id="A0A7R9D1R4"/>
<sequence length="279" mass="29852">MKAFGMSGIAWSRNKQFINVPAWRSSPVSYYPFGLYALSTNYANGLGIVKVELEEVNPHLRGGRVESHLPSSPNRESNLDLPVLGSRAQHDKRVSQLRHRGGGGTRKDDNEVKGGGGGVFQSRLISAKSSLGLSPSSVCKGTSRKVESYGGGVGGRGREAEVTKGFGSQINLCRDQGLNPGPPTHKSYTIPLDRQVTNSVNKMSIAQMEKPPPVHPTEIRTSISPSLAVELNTTSALANYATEAVHPTEIRTLVSPSSAVELNTKSALSNYATEAGIER</sequence>
<proteinExistence type="predicted"/>
<feature type="region of interest" description="Disordered" evidence="1">
    <location>
        <begin position="131"/>
        <end position="157"/>
    </location>
</feature>
<name>A0A7R9D1R4_TIMCR</name>
<evidence type="ECO:0000256" key="1">
    <source>
        <dbReference type="SAM" id="MobiDB-lite"/>
    </source>
</evidence>
<organism evidence="2">
    <name type="scientific">Timema cristinae</name>
    <name type="common">Walking stick</name>
    <dbReference type="NCBI Taxonomy" id="61476"/>
    <lineage>
        <taxon>Eukaryota</taxon>
        <taxon>Metazoa</taxon>
        <taxon>Ecdysozoa</taxon>
        <taxon>Arthropoda</taxon>
        <taxon>Hexapoda</taxon>
        <taxon>Insecta</taxon>
        <taxon>Pterygota</taxon>
        <taxon>Neoptera</taxon>
        <taxon>Polyneoptera</taxon>
        <taxon>Phasmatodea</taxon>
        <taxon>Timematodea</taxon>
        <taxon>Timematoidea</taxon>
        <taxon>Timematidae</taxon>
        <taxon>Timema</taxon>
    </lineage>
</organism>
<feature type="region of interest" description="Disordered" evidence="1">
    <location>
        <begin position="62"/>
        <end position="119"/>
    </location>
</feature>
<gene>
    <name evidence="2" type="ORF">TCEB3V08_LOCUS8364</name>
</gene>
<dbReference type="EMBL" id="OC319728">
    <property type="protein sequence ID" value="CAD7406163.1"/>
    <property type="molecule type" value="Genomic_DNA"/>
</dbReference>
<accession>A0A7R9D1R4</accession>
<protein>
    <submittedName>
        <fullName evidence="2">Uncharacterized protein</fullName>
    </submittedName>
</protein>
<reference evidence="2" key="1">
    <citation type="submission" date="2020-11" db="EMBL/GenBank/DDBJ databases">
        <authorList>
            <person name="Tran Van P."/>
        </authorList>
    </citation>
    <scope>NUCLEOTIDE SEQUENCE</scope>
</reference>